<keyword evidence="11 17" id="KW-0520">NAD</keyword>
<dbReference type="Proteomes" id="UP001150569">
    <property type="component" value="Unassembled WGS sequence"/>
</dbReference>
<evidence type="ECO:0000256" key="12">
    <source>
        <dbReference type="ARBA" id="ARBA00023128"/>
    </source>
</evidence>
<evidence type="ECO:0000259" key="18">
    <source>
        <dbReference type="PROSITE" id="PS51384"/>
    </source>
</evidence>
<dbReference type="InterPro" id="IPR001709">
    <property type="entry name" value="Flavoprot_Pyr_Nucl_cyt_Rdtase"/>
</dbReference>
<feature type="binding site" evidence="16">
    <location>
        <position position="110"/>
    </location>
    <ligand>
        <name>FAD</name>
        <dbReference type="ChEBI" id="CHEBI:57692"/>
    </ligand>
</feature>
<evidence type="ECO:0000256" key="13">
    <source>
        <dbReference type="ARBA" id="ARBA00023136"/>
    </source>
</evidence>
<evidence type="ECO:0000256" key="16">
    <source>
        <dbReference type="PIRSR" id="PIRSR601834-1"/>
    </source>
</evidence>
<name>A0A9W8DI40_9FUNG</name>
<sequence length="274" mass="30255">MYAIAVIFLIAIGVVYLMTRPRARKPVLDPKEFRDFPLIKKTVISHNTAVYRFALPQSTDVLGLPIGHHIRVRAHIDGKDVVRSYTPISSDDDAQGYFDVLIKTYPEGRISKVFSELTLGDTISVSGPKGRFEYRPNAYSALGFIAGGTGISPVVAIVKAVLKNPADKTHLSLIFANVNEEDILLRKELDELQAAHDNLTVHYVLNNPPEKWNGSVGFVSEDMIRKHLPAPAADVKVLMCGPPPMMAAMGKHCEAIGFDKPRTVSKAEDQVFMF</sequence>
<evidence type="ECO:0000256" key="15">
    <source>
        <dbReference type="ARBA" id="ARBA00049138"/>
    </source>
</evidence>
<dbReference type="EMBL" id="JANBPT010001453">
    <property type="protein sequence ID" value="KAJ1907660.1"/>
    <property type="molecule type" value="Genomic_DNA"/>
</dbReference>
<dbReference type="OrthoDB" id="432685at2759"/>
<evidence type="ECO:0000256" key="11">
    <source>
        <dbReference type="ARBA" id="ARBA00023027"/>
    </source>
</evidence>
<comment type="similarity">
    <text evidence="4 17">Belongs to the flavoprotein pyridine nucleotide cytochrome reductase family.</text>
</comment>
<feature type="binding site" evidence="16">
    <location>
        <position position="103"/>
    </location>
    <ligand>
        <name>FAD</name>
        <dbReference type="ChEBI" id="CHEBI:57692"/>
    </ligand>
</feature>
<dbReference type="Gene3D" id="2.40.30.10">
    <property type="entry name" value="Translation factors"/>
    <property type="match status" value="1"/>
</dbReference>
<keyword evidence="5 16" id="KW-0285">Flavoprotein</keyword>
<dbReference type="Pfam" id="PF00970">
    <property type="entry name" value="FAD_binding_6"/>
    <property type="match status" value="1"/>
</dbReference>
<keyword evidence="9" id="KW-1133">Transmembrane helix</keyword>
<evidence type="ECO:0000313" key="19">
    <source>
        <dbReference type="EMBL" id="KAJ1907660.1"/>
    </source>
</evidence>
<comment type="cofactor">
    <cofactor evidence="1 16 17">
        <name>FAD</name>
        <dbReference type="ChEBI" id="CHEBI:57692"/>
    </cofactor>
</comment>
<comment type="catalytic activity">
    <reaction evidence="15">
        <text>2 Fe(3+)-[Dph3] + NADH = 2 Fe(2+)-[Dph3] + NAD(+) + H(+)</text>
        <dbReference type="Rhea" id="RHEA:71231"/>
        <dbReference type="Rhea" id="RHEA-COMP:18002"/>
        <dbReference type="Rhea" id="RHEA-COMP:18003"/>
        <dbReference type="ChEBI" id="CHEBI:15378"/>
        <dbReference type="ChEBI" id="CHEBI:29033"/>
        <dbReference type="ChEBI" id="CHEBI:29034"/>
        <dbReference type="ChEBI" id="CHEBI:57540"/>
        <dbReference type="ChEBI" id="CHEBI:57945"/>
        <dbReference type="ChEBI" id="CHEBI:83228"/>
    </reaction>
    <physiologicalReaction direction="left-to-right" evidence="15">
        <dbReference type="Rhea" id="RHEA:71232"/>
    </physiologicalReaction>
</comment>
<dbReference type="Pfam" id="PF00175">
    <property type="entry name" value="NAD_binding_1"/>
    <property type="match status" value="1"/>
</dbReference>
<dbReference type="SUPFAM" id="SSF52343">
    <property type="entry name" value="Ferredoxin reductase-like, C-terminal NADP-linked domain"/>
    <property type="match status" value="1"/>
</dbReference>
<keyword evidence="13" id="KW-0472">Membrane</keyword>
<dbReference type="CDD" id="cd06183">
    <property type="entry name" value="cyt_b5_reduct_like"/>
    <property type="match status" value="1"/>
</dbReference>
<evidence type="ECO:0000256" key="17">
    <source>
        <dbReference type="RuleBase" id="RU361226"/>
    </source>
</evidence>
<feature type="domain" description="FAD-binding FR-type" evidence="18">
    <location>
        <begin position="31"/>
        <end position="135"/>
    </location>
</feature>
<feature type="binding site" evidence="16">
    <location>
        <position position="85"/>
    </location>
    <ligand>
        <name>FAD</name>
        <dbReference type="ChEBI" id="CHEBI:57692"/>
    </ligand>
</feature>
<dbReference type="Gene3D" id="3.40.50.80">
    <property type="entry name" value="Nucleotide-binding domain of ferredoxin-NADP reductase (FNR) module"/>
    <property type="match status" value="1"/>
</dbReference>
<evidence type="ECO:0000256" key="6">
    <source>
        <dbReference type="ARBA" id="ARBA00022692"/>
    </source>
</evidence>
<dbReference type="SUPFAM" id="SSF63380">
    <property type="entry name" value="Riboflavin synthase domain-like"/>
    <property type="match status" value="1"/>
</dbReference>
<feature type="binding site" evidence="16">
    <location>
        <position position="101"/>
    </location>
    <ligand>
        <name>FAD</name>
        <dbReference type="ChEBI" id="CHEBI:57692"/>
    </ligand>
</feature>
<proteinExistence type="inferred from homology"/>
<dbReference type="AlphaFoldDB" id="A0A9W8DI40"/>
<reference evidence="19" key="1">
    <citation type="submission" date="2022-07" db="EMBL/GenBank/DDBJ databases">
        <title>Phylogenomic reconstructions and comparative analyses of Kickxellomycotina fungi.</title>
        <authorList>
            <person name="Reynolds N.K."/>
            <person name="Stajich J.E."/>
            <person name="Barry K."/>
            <person name="Grigoriev I.V."/>
            <person name="Crous P."/>
            <person name="Smith M.E."/>
        </authorList>
    </citation>
    <scope>NUCLEOTIDE SEQUENCE</scope>
    <source>
        <strain evidence="19">RSA 861</strain>
    </source>
</reference>
<dbReference type="PANTHER" id="PTHR19370">
    <property type="entry name" value="NADH-CYTOCHROME B5 REDUCTASE"/>
    <property type="match status" value="1"/>
</dbReference>
<keyword evidence="7" id="KW-1000">Mitochondrion outer membrane</keyword>
<dbReference type="PRINTS" id="PR00406">
    <property type="entry name" value="CYTB5RDTASE"/>
</dbReference>
<protein>
    <recommendedName>
        <fullName evidence="17">NADH-cytochrome b5 reductase</fullName>
        <ecNumber evidence="17">1.6.2.2</ecNumber>
    </recommendedName>
</protein>
<evidence type="ECO:0000256" key="7">
    <source>
        <dbReference type="ARBA" id="ARBA00022787"/>
    </source>
</evidence>
<keyword evidence="20" id="KW-1185">Reference proteome</keyword>
<keyword evidence="6" id="KW-0812">Transmembrane</keyword>
<evidence type="ECO:0000256" key="5">
    <source>
        <dbReference type="ARBA" id="ARBA00022630"/>
    </source>
</evidence>
<evidence type="ECO:0000256" key="10">
    <source>
        <dbReference type="ARBA" id="ARBA00023002"/>
    </source>
</evidence>
<dbReference type="InterPro" id="IPR008333">
    <property type="entry name" value="Cbr1-like_FAD-bd_dom"/>
</dbReference>
<dbReference type="InterPro" id="IPR039261">
    <property type="entry name" value="FNR_nucleotide-bd"/>
</dbReference>
<feature type="binding site" evidence="16">
    <location>
        <position position="83"/>
    </location>
    <ligand>
        <name>FAD</name>
        <dbReference type="ChEBI" id="CHEBI:57692"/>
    </ligand>
</feature>
<feature type="binding site" evidence="16">
    <location>
        <position position="111"/>
    </location>
    <ligand>
        <name>FAD</name>
        <dbReference type="ChEBI" id="CHEBI:57692"/>
    </ligand>
</feature>
<dbReference type="PROSITE" id="PS51384">
    <property type="entry name" value="FAD_FR"/>
    <property type="match status" value="1"/>
</dbReference>
<comment type="catalytic activity">
    <reaction evidence="14 17">
        <text>2 Fe(III)-[cytochrome b5] + NADH = 2 Fe(II)-[cytochrome b5] + NAD(+) + H(+)</text>
        <dbReference type="Rhea" id="RHEA:46680"/>
        <dbReference type="Rhea" id="RHEA-COMP:10438"/>
        <dbReference type="Rhea" id="RHEA-COMP:10439"/>
        <dbReference type="ChEBI" id="CHEBI:15378"/>
        <dbReference type="ChEBI" id="CHEBI:29033"/>
        <dbReference type="ChEBI" id="CHEBI:29034"/>
        <dbReference type="ChEBI" id="CHEBI:57540"/>
        <dbReference type="ChEBI" id="CHEBI:57945"/>
        <dbReference type="EC" id="1.6.2.2"/>
    </reaction>
</comment>
<evidence type="ECO:0000256" key="14">
    <source>
        <dbReference type="ARBA" id="ARBA00047682"/>
    </source>
</evidence>
<dbReference type="PANTHER" id="PTHR19370:SF184">
    <property type="entry name" value="NADH-CYTOCHROME B5 REDUCTASE-LIKE"/>
    <property type="match status" value="1"/>
</dbReference>
<dbReference type="EC" id="1.6.2.2" evidence="17"/>
<comment type="caution">
    <text evidence="19">The sequence shown here is derived from an EMBL/GenBank/DDBJ whole genome shotgun (WGS) entry which is preliminary data.</text>
</comment>
<keyword evidence="12" id="KW-0496">Mitochondrion</keyword>
<evidence type="ECO:0000256" key="4">
    <source>
        <dbReference type="ARBA" id="ARBA00006105"/>
    </source>
</evidence>
<dbReference type="GO" id="GO:0090524">
    <property type="term" value="F:cytochrome-b5 reductase activity, acting on NADH"/>
    <property type="evidence" value="ECO:0007669"/>
    <property type="project" value="UniProtKB-EC"/>
</dbReference>
<evidence type="ECO:0000256" key="2">
    <source>
        <dbReference type="ARBA" id="ARBA00004294"/>
    </source>
</evidence>
<dbReference type="PRINTS" id="PR00371">
    <property type="entry name" value="FPNCR"/>
</dbReference>
<accession>A0A9W8DI40</accession>
<gene>
    <name evidence="19" type="primary">CBR1_4</name>
    <name evidence="19" type="ORF">IWQ60_011819</name>
</gene>
<comment type="subcellular location">
    <subcellularLocation>
        <location evidence="2">Mitochondrion outer membrane</location>
    </subcellularLocation>
</comment>
<evidence type="ECO:0000256" key="9">
    <source>
        <dbReference type="ARBA" id="ARBA00022989"/>
    </source>
</evidence>
<dbReference type="GO" id="GO:0005741">
    <property type="term" value="C:mitochondrial outer membrane"/>
    <property type="evidence" value="ECO:0007669"/>
    <property type="project" value="UniProtKB-SubCell"/>
</dbReference>
<dbReference type="InterPro" id="IPR017938">
    <property type="entry name" value="Riboflavin_synthase-like_b-brl"/>
</dbReference>
<keyword evidence="8 16" id="KW-0274">FAD</keyword>
<dbReference type="InterPro" id="IPR017927">
    <property type="entry name" value="FAD-bd_FR_type"/>
</dbReference>
<dbReference type="InterPro" id="IPR001433">
    <property type="entry name" value="OxRdtase_FAD/NAD-bd"/>
</dbReference>
<dbReference type="FunFam" id="2.40.30.10:FF:000032">
    <property type="entry name" value="NADH-cytochrome b5 reductase"/>
    <property type="match status" value="1"/>
</dbReference>
<keyword evidence="10 17" id="KW-0560">Oxidoreductase</keyword>
<organism evidence="19 20">
    <name type="scientific">Tieghemiomyces parasiticus</name>
    <dbReference type="NCBI Taxonomy" id="78921"/>
    <lineage>
        <taxon>Eukaryota</taxon>
        <taxon>Fungi</taxon>
        <taxon>Fungi incertae sedis</taxon>
        <taxon>Zoopagomycota</taxon>
        <taxon>Kickxellomycotina</taxon>
        <taxon>Dimargaritomycetes</taxon>
        <taxon>Dimargaritales</taxon>
        <taxon>Dimargaritaceae</taxon>
        <taxon>Tieghemiomyces</taxon>
    </lineage>
</organism>
<dbReference type="InterPro" id="IPR001834">
    <property type="entry name" value="CBR-like"/>
</dbReference>
<evidence type="ECO:0000256" key="3">
    <source>
        <dbReference type="ARBA" id="ARBA00005156"/>
    </source>
</evidence>
<dbReference type="FunFam" id="3.40.50.80:FF:000019">
    <property type="entry name" value="NADH-cytochrome b5 reductase"/>
    <property type="match status" value="1"/>
</dbReference>
<comment type="pathway">
    <text evidence="3">Protein modification; peptidyl-diphthamide biosynthesis.</text>
</comment>
<evidence type="ECO:0000256" key="8">
    <source>
        <dbReference type="ARBA" id="ARBA00022827"/>
    </source>
</evidence>
<evidence type="ECO:0000256" key="1">
    <source>
        <dbReference type="ARBA" id="ARBA00001974"/>
    </source>
</evidence>
<evidence type="ECO:0000313" key="20">
    <source>
        <dbReference type="Proteomes" id="UP001150569"/>
    </source>
</evidence>